<dbReference type="InterPro" id="IPR000182">
    <property type="entry name" value="GNAT_dom"/>
</dbReference>
<dbReference type="Pfam" id="PF00583">
    <property type="entry name" value="Acetyltransf_1"/>
    <property type="match status" value="1"/>
</dbReference>
<accession>D7E3D5</accession>
<dbReference type="Gene3D" id="3.40.630.30">
    <property type="match status" value="1"/>
</dbReference>
<dbReference type="Proteomes" id="UP000001511">
    <property type="component" value="Chromosome"/>
</dbReference>
<evidence type="ECO:0000256" key="2">
    <source>
        <dbReference type="ARBA" id="ARBA00023315"/>
    </source>
</evidence>
<evidence type="ECO:0000313" key="4">
    <source>
        <dbReference type="EMBL" id="ADI63558.1"/>
    </source>
</evidence>
<dbReference type="AlphaFoldDB" id="D7E3D5"/>
<protein>
    <submittedName>
        <fullName evidence="4">GCN5-related N-acetyltransferase</fullName>
    </submittedName>
</protein>
<dbReference type="PANTHER" id="PTHR43877">
    <property type="entry name" value="AMINOALKYLPHOSPHONATE N-ACETYLTRANSFERASE-RELATED-RELATED"/>
    <property type="match status" value="1"/>
</dbReference>
<keyword evidence="1 4" id="KW-0808">Transferase</keyword>
<keyword evidence="2" id="KW-0012">Acyltransferase</keyword>
<dbReference type="InterPro" id="IPR016181">
    <property type="entry name" value="Acyl_CoA_acyltransferase"/>
</dbReference>
<dbReference type="eggNOG" id="COG0456">
    <property type="taxonomic scope" value="Bacteria"/>
</dbReference>
<evidence type="ECO:0000313" key="5">
    <source>
        <dbReference type="Proteomes" id="UP000001511"/>
    </source>
</evidence>
<dbReference type="GO" id="GO:0016747">
    <property type="term" value="F:acyltransferase activity, transferring groups other than amino-acyl groups"/>
    <property type="evidence" value="ECO:0007669"/>
    <property type="project" value="InterPro"/>
</dbReference>
<sequence length="153" mass="17370">MQHIVIQRGDPALPEVYKLIEQLDHYLTHLYRAESNHLLSPESLQQPNVTFLTVSIDNVIVGCGALVKQDEDYAEIKRMFVLPEFRGLKIGRRLLDKLESCARASGLKLIRLETGISQPEALGLYEKAGYQHCDPFGNYTEDPLGIFMEKKLV</sequence>
<dbReference type="RefSeq" id="WP_013190576.1">
    <property type="nucleotide sequence ID" value="NC_014248.1"/>
</dbReference>
<proteinExistence type="predicted"/>
<dbReference type="HOGENOM" id="CLU_013985_11_8_3"/>
<dbReference type="SUPFAM" id="SSF55729">
    <property type="entry name" value="Acyl-CoA N-acyltransferases (Nat)"/>
    <property type="match status" value="1"/>
</dbReference>
<organism evidence="4 5">
    <name type="scientific">Nostoc azollae (strain 0708)</name>
    <name type="common">Anabaena azollae (strain 0708)</name>
    <dbReference type="NCBI Taxonomy" id="551115"/>
    <lineage>
        <taxon>Bacteria</taxon>
        <taxon>Bacillati</taxon>
        <taxon>Cyanobacteriota</taxon>
        <taxon>Cyanophyceae</taxon>
        <taxon>Nostocales</taxon>
        <taxon>Nostocaceae</taxon>
        <taxon>Trichormus</taxon>
    </lineage>
</organism>
<dbReference type="OrthoDB" id="9803233at2"/>
<dbReference type="KEGG" id="naz:Aazo_1265"/>
<dbReference type="PROSITE" id="PS51186">
    <property type="entry name" value="GNAT"/>
    <property type="match status" value="1"/>
</dbReference>
<reference evidence="4 5" key="1">
    <citation type="journal article" date="2010" name="PLoS ONE">
        <title>Genome erosion in a nitrogen-fixing vertically transmitted endosymbiotic multicellular cyanobacterium.</title>
        <authorList>
            <person name="Ran L."/>
            <person name="Larsson J."/>
            <person name="Vigil-Stenman T."/>
            <person name="Nylander J.A."/>
            <person name="Ininbergs K."/>
            <person name="Zheng W.W."/>
            <person name="Lapidus A."/>
            <person name="Lowry S."/>
            <person name="Haselkorn R."/>
            <person name="Bergman B."/>
        </authorList>
    </citation>
    <scope>NUCLEOTIDE SEQUENCE [LARGE SCALE GENOMIC DNA]</scope>
    <source>
        <strain evidence="4 5">0708</strain>
    </source>
</reference>
<dbReference type="InterPro" id="IPR050832">
    <property type="entry name" value="Bact_Acetyltransf"/>
</dbReference>
<evidence type="ECO:0000259" key="3">
    <source>
        <dbReference type="PROSITE" id="PS51186"/>
    </source>
</evidence>
<dbReference type="CDD" id="cd04301">
    <property type="entry name" value="NAT_SF"/>
    <property type="match status" value="1"/>
</dbReference>
<gene>
    <name evidence="4" type="ordered locus">Aazo_1265</name>
</gene>
<dbReference type="PANTHER" id="PTHR43877:SF2">
    <property type="entry name" value="AMINOALKYLPHOSPHONATE N-ACETYLTRANSFERASE-RELATED"/>
    <property type="match status" value="1"/>
</dbReference>
<name>D7E3D5_NOSA0</name>
<keyword evidence="5" id="KW-1185">Reference proteome</keyword>
<feature type="domain" description="N-acetyltransferase" evidence="3">
    <location>
        <begin position="4"/>
        <end position="153"/>
    </location>
</feature>
<dbReference type="EMBL" id="CP002059">
    <property type="protein sequence ID" value="ADI63558.1"/>
    <property type="molecule type" value="Genomic_DNA"/>
</dbReference>
<evidence type="ECO:0000256" key="1">
    <source>
        <dbReference type="ARBA" id="ARBA00022679"/>
    </source>
</evidence>